<sequence length="144" mass="16469">MVLSPFSKLIKRERWFFKPSKKCNGLITTKDKVKGLNQENDENTSGIFALYFDLTPHSSFCGFTPISPYAIIDRTSLYRGSSHSCLLCRSPLAPSIDRFFSIVFLPTRFCSTLLLEIKFLSLGSTPLHSAPDWKEKKQTCYCWI</sequence>
<organism evidence="1 2">
    <name type="scientific">Lactuca saligna</name>
    <name type="common">Willowleaf lettuce</name>
    <dbReference type="NCBI Taxonomy" id="75948"/>
    <lineage>
        <taxon>Eukaryota</taxon>
        <taxon>Viridiplantae</taxon>
        <taxon>Streptophyta</taxon>
        <taxon>Embryophyta</taxon>
        <taxon>Tracheophyta</taxon>
        <taxon>Spermatophyta</taxon>
        <taxon>Magnoliopsida</taxon>
        <taxon>eudicotyledons</taxon>
        <taxon>Gunneridae</taxon>
        <taxon>Pentapetalae</taxon>
        <taxon>asterids</taxon>
        <taxon>campanulids</taxon>
        <taxon>Asterales</taxon>
        <taxon>Asteraceae</taxon>
        <taxon>Cichorioideae</taxon>
        <taxon>Cichorieae</taxon>
        <taxon>Lactucinae</taxon>
        <taxon>Lactuca</taxon>
    </lineage>
</organism>
<dbReference type="Proteomes" id="UP001177003">
    <property type="component" value="Chromosome 5"/>
</dbReference>
<dbReference type="AlphaFoldDB" id="A0AA35Z883"/>
<keyword evidence="2" id="KW-1185">Reference proteome</keyword>
<dbReference type="EMBL" id="OX465081">
    <property type="protein sequence ID" value="CAI9287107.1"/>
    <property type="molecule type" value="Genomic_DNA"/>
</dbReference>
<proteinExistence type="predicted"/>
<protein>
    <submittedName>
        <fullName evidence="1">Uncharacterized protein</fullName>
    </submittedName>
</protein>
<gene>
    <name evidence="1" type="ORF">LSALG_LOCUS26491</name>
</gene>
<accession>A0AA35Z883</accession>
<evidence type="ECO:0000313" key="1">
    <source>
        <dbReference type="EMBL" id="CAI9287107.1"/>
    </source>
</evidence>
<reference evidence="1" key="1">
    <citation type="submission" date="2023-04" db="EMBL/GenBank/DDBJ databases">
        <authorList>
            <person name="Vijverberg K."/>
            <person name="Xiong W."/>
            <person name="Schranz E."/>
        </authorList>
    </citation>
    <scope>NUCLEOTIDE SEQUENCE</scope>
</reference>
<name>A0AA35Z883_LACSI</name>
<evidence type="ECO:0000313" key="2">
    <source>
        <dbReference type="Proteomes" id="UP001177003"/>
    </source>
</evidence>